<dbReference type="Proteomes" id="UP001266305">
    <property type="component" value="Unassembled WGS sequence"/>
</dbReference>
<feature type="compositionally biased region" description="Polar residues" evidence="1">
    <location>
        <begin position="54"/>
        <end position="63"/>
    </location>
</feature>
<evidence type="ECO:0000313" key="3">
    <source>
        <dbReference type="Proteomes" id="UP001266305"/>
    </source>
</evidence>
<comment type="caution">
    <text evidence="2">The sequence shown here is derived from an EMBL/GenBank/DDBJ whole genome shotgun (WGS) entry which is preliminary data.</text>
</comment>
<name>A0ABQ9UM60_SAGOE</name>
<protein>
    <submittedName>
        <fullName evidence="2">Uncharacterized protein</fullName>
    </submittedName>
</protein>
<keyword evidence="3" id="KW-1185">Reference proteome</keyword>
<evidence type="ECO:0000256" key="1">
    <source>
        <dbReference type="SAM" id="MobiDB-lite"/>
    </source>
</evidence>
<gene>
    <name evidence="2" type="ORF">P7K49_023613</name>
</gene>
<reference evidence="2 3" key="1">
    <citation type="submission" date="2023-05" db="EMBL/GenBank/DDBJ databases">
        <title>B98-5 Cell Line De Novo Hybrid Assembly: An Optical Mapping Approach.</title>
        <authorList>
            <person name="Kananen K."/>
            <person name="Auerbach J.A."/>
            <person name="Kautto E."/>
            <person name="Blachly J.S."/>
        </authorList>
    </citation>
    <scope>NUCLEOTIDE SEQUENCE [LARGE SCALE GENOMIC DNA]</scope>
    <source>
        <strain evidence="2">B95-8</strain>
        <tissue evidence="2">Cell line</tissue>
    </source>
</reference>
<proteinExistence type="predicted"/>
<feature type="non-terminal residue" evidence="2">
    <location>
        <position position="1"/>
    </location>
</feature>
<feature type="compositionally biased region" description="Polar residues" evidence="1">
    <location>
        <begin position="14"/>
        <end position="32"/>
    </location>
</feature>
<feature type="region of interest" description="Disordered" evidence="1">
    <location>
        <begin position="1"/>
        <end position="63"/>
    </location>
</feature>
<feature type="compositionally biased region" description="Low complexity" evidence="1">
    <location>
        <begin position="34"/>
        <end position="53"/>
    </location>
</feature>
<sequence length="63" mass="6627">PSVTYHQHPDNSRTHASSPSHTPKCRSSTALPGSQDLLSIYHSSSSPTSGYGSRVNTSSNSSP</sequence>
<organism evidence="2 3">
    <name type="scientific">Saguinus oedipus</name>
    <name type="common">Cotton-top tamarin</name>
    <name type="synonym">Oedipomidas oedipus</name>
    <dbReference type="NCBI Taxonomy" id="9490"/>
    <lineage>
        <taxon>Eukaryota</taxon>
        <taxon>Metazoa</taxon>
        <taxon>Chordata</taxon>
        <taxon>Craniata</taxon>
        <taxon>Vertebrata</taxon>
        <taxon>Euteleostomi</taxon>
        <taxon>Mammalia</taxon>
        <taxon>Eutheria</taxon>
        <taxon>Euarchontoglires</taxon>
        <taxon>Primates</taxon>
        <taxon>Haplorrhini</taxon>
        <taxon>Platyrrhini</taxon>
        <taxon>Cebidae</taxon>
        <taxon>Callitrichinae</taxon>
        <taxon>Saguinus</taxon>
    </lineage>
</organism>
<accession>A0ABQ9UM60</accession>
<evidence type="ECO:0000313" key="2">
    <source>
        <dbReference type="EMBL" id="KAK2098162.1"/>
    </source>
</evidence>
<dbReference type="EMBL" id="JASSZA010000011">
    <property type="protein sequence ID" value="KAK2098162.1"/>
    <property type="molecule type" value="Genomic_DNA"/>
</dbReference>